<dbReference type="InterPro" id="IPR039808">
    <property type="entry name" value="Cadherin"/>
</dbReference>
<dbReference type="SUPFAM" id="SSF49313">
    <property type="entry name" value="Cadherin-like"/>
    <property type="match status" value="1"/>
</dbReference>
<evidence type="ECO:0000256" key="3">
    <source>
        <dbReference type="ARBA" id="ARBA00022837"/>
    </source>
</evidence>
<dbReference type="GO" id="GO:0098742">
    <property type="term" value="P:cell-cell adhesion via plasma-membrane adhesion molecules"/>
    <property type="evidence" value="ECO:0007669"/>
    <property type="project" value="TreeGrafter"/>
</dbReference>
<evidence type="ECO:0000256" key="2">
    <source>
        <dbReference type="ARBA" id="ARBA00022737"/>
    </source>
</evidence>
<protein>
    <recommendedName>
        <fullName evidence="7">Cadherin domain-containing protein</fullName>
    </recommendedName>
</protein>
<dbReference type="InterPro" id="IPR015919">
    <property type="entry name" value="Cadherin-like_sf"/>
</dbReference>
<name>A0A182VQ55_9DIPT</name>
<accession>A0A182VQ55</accession>
<dbReference type="GO" id="GO:0016342">
    <property type="term" value="C:catenin complex"/>
    <property type="evidence" value="ECO:0007669"/>
    <property type="project" value="TreeGrafter"/>
</dbReference>
<evidence type="ECO:0000313" key="6">
    <source>
        <dbReference type="Proteomes" id="UP000075920"/>
    </source>
</evidence>
<dbReference type="GO" id="GO:0005509">
    <property type="term" value="F:calcium ion binding"/>
    <property type="evidence" value="ECO:0007669"/>
    <property type="project" value="InterPro"/>
</dbReference>
<evidence type="ECO:0000313" key="5">
    <source>
        <dbReference type="EnsemblMetazoa" id="AMIN000184-PA"/>
    </source>
</evidence>
<keyword evidence="4" id="KW-0472">Membrane</keyword>
<organism evidence="5 6">
    <name type="scientific">Anopheles minimus</name>
    <dbReference type="NCBI Taxonomy" id="112268"/>
    <lineage>
        <taxon>Eukaryota</taxon>
        <taxon>Metazoa</taxon>
        <taxon>Ecdysozoa</taxon>
        <taxon>Arthropoda</taxon>
        <taxon>Hexapoda</taxon>
        <taxon>Insecta</taxon>
        <taxon>Pterygota</taxon>
        <taxon>Neoptera</taxon>
        <taxon>Endopterygota</taxon>
        <taxon>Diptera</taxon>
        <taxon>Nematocera</taxon>
        <taxon>Culicoidea</taxon>
        <taxon>Culicidae</taxon>
        <taxon>Anophelinae</taxon>
        <taxon>Anopheles</taxon>
    </lineage>
</organism>
<dbReference type="GO" id="GO:0016477">
    <property type="term" value="P:cell migration"/>
    <property type="evidence" value="ECO:0007669"/>
    <property type="project" value="TreeGrafter"/>
</dbReference>
<keyword evidence="3" id="KW-0106">Calcium</keyword>
<dbReference type="Proteomes" id="UP000075920">
    <property type="component" value="Unassembled WGS sequence"/>
</dbReference>
<dbReference type="CDD" id="cd11304">
    <property type="entry name" value="Cadherin_repeat"/>
    <property type="match status" value="1"/>
</dbReference>
<dbReference type="STRING" id="112268.A0A182VQ55"/>
<evidence type="ECO:0000256" key="4">
    <source>
        <dbReference type="ARBA" id="ARBA00023136"/>
    </source>
</evidence>
<keyword evidence="6" id="KW-1185">Reference proteome</keyword>
<dbReference type="PANTHER" id="PTHR24027:SF438">
    <property type="entry name" value="CADHERIN 23"/>
    <property type="match status" value="1"/>
</dbReference>
<proteinExistence type="predicted"/>
<dbReference type="GO" id="GO:0045296">
    <property type="term" value="F:cadherin binding"/>
    <property type="evidence" value="ECO:0007669"/>
    <property type="project" value="TreeGrafter"/>
</dbReference>
<keyword evidence="2" id="KW-0677">Repeat</keyword>
<evidence type="ECO:0008006" key="7">
    <source>
        <dbReference type="Google" id="ProtNLM"/>
    </source>
</evidence>
<dbReference type="VEuPathDB" id="VectorBase:AMIN000184"/>
<reference evidence="6" key="1">
    <citation type="submission" date="2013-03" db="EMBL/GenBank/DDBJ databases">
        <title>The Genome Sequence of Anopheles minimus MINIMUS1.</title>
        <authorList>
            <consortium name="The Broad Institute Genomics Platform"/>
            <person name="Neafsey D.E."/>
            <person name="Walton C."/>
            <person name="Walker B."/>
            <person name="Young S.K."/>
            <person name="Zeng Q."/>
            <person name="Gargeya S."/>
            <person name="Fitzgerald M."/>
            <person name="Haas B."/>
            <person name="Abouelleil A."/>
            <person name="Allen A.W."/>
            <person name="Alvarado L."/>
            <person name="Arachchi H.M."/>
            <person name="Berlin A.M."/>
            <person name="Chapman S.B."/>
            <person name="Gainer-Dewar J."/>
            <person name="Goldberg J."/>
            <person name="Griggs A."/>
            <person name="Gujja S."/>
            <person name="Hansen M."/>
            <person name="Howarth C."/>
            <person name="Imamovic A."/>
            <person name="Ireland A."/>
            <person name="Larimer J."/>
            <person name="McCowan C."/>
            <person name="Murphy C."/>
            <person name="Pearson M."/>
            <person name="Poon T.W."/>
            <person name="Priest M."/>
            <person name="Roberts A."/>
            <person name="Saif S."/>
            <person name="Shea T."/>
            <person name="Sisk P."/>
            <person name="Sykes S."/>
            <person name="Wortman J."/>
            <person name="Nusbaum C."/>
            <person name="Birren B."/>
        </authorList>
    </citation>
    <scope>NUCLEOTIDE SEQUENCE [LARGE SCALE GENOMIC DNA]</scope>
    <source>
        <strain evidence="6">MINIMUS1</strain>
    </source>
</reference>
<dbReference type="EnsemblMetazoa" id="AMIN000184-RA">
    <property type="protein sequence ID" value="AMIN000184-PA"/>
    <property type="gene ID" value="AMIN000184"/>
</dbReference>
<dbReference type="PANTHER" id="PTHR24027">
    <property type="entry name" value="CADHERIN-23"/>
    <property type="match status" value="1"/>
</dbReference>
<dbReference type="AlphaFoldDB" id="A0A182VQ55"/>
<sequence>MRANETGTDIERFGGKNSIIPLHVSDRIELFSNLVLYFQSFLRQATDGLYTTLCNVNITIRDVNNHAPQFARENYLTSIEENFPIGTIVERLHAIDLDTGINAEIR</sequence>
<reference evidence="5" key="2">
    <citation type="submission" date="2020-05" db="UniProtKB">
        <authorList>
            <consortium name="EnsemblMetazoa"/>
        </authorList>
    </citation>
    <scope>IDENTIFICATION</scope>
    <source>
        <strain evidence="5">MINIMUS1</strain>
    </source>
</reference>
<dbReference type="GO" id="GO:0008013">
    <property type="term" value="F:beta-catenin binding"/>
    <property type="evidence" value="ECO:0007669"/>
    <property type="project" value="TreeGrafter"/>
</dbReference>
<comment type="subcellular location">
    <subcellularLocation>
        <location evidence="1">Membrane</location>
    </subcellularLocation>
</comment>
<evidence type="ECO:0000256" key="1">
    <source>
        <dbReference type="ARBA" id="ARBA00004370"/>
    </source>
</evidence>
<dbReference type="Gene3D" id="2.60.40.60">
    <property type="entry name" value="Cadherins"/>
    <property type="match status" value="1"/>
</dbReference>